<dbReference type="Proteomes" id="UP001155546">
    <property type="component" value="Unassembled WGS sequence"/>
</dbReference>
<organism evidence="1 2">
    <name type="scientific">Shewanella holmiensis</name>
    <dbReference type="NCBI Taxonomy" id="2952222"/>
    <lineage>
        <taxon>Bacteria</taxon>
        <taxon>Pseudomonadati</taxon>
        <taxon>Pseudomonadota</taxon>
        <taxon>Gammaproteobacteria</taxon>
        <taxon>Alteromonadales</taxon>
        <taxon>Shewanellaceae</taxon>
        <taxon>Shewanella</taxon>
    </lineage>
</organism>
<sequence>MPIFATKLARPLTHNEVTLLTQTKGGKMGKSSLLALSVLFASMWVNSSTFAADIKLEIAGVNAQQSKIYVQLFKGEDNYLNDNALTATYIQAKAGLNFVSFTDVPAGEYVVRFYQDENNNGTLDTNLFGMPSEGYGFSNNAKPNYGPVAYTDAAFTVTEDPSTQINHTQIIY</sequence>
<dbReference type="AlphaFoldDB" id="A0A9X3AW92"/>
<proteinExistence type="predicted"/>
<keyword evidence="2" id="KW-1185">Reference proteome</keyword>
<dbReference type="Pfam" id="PF09912">
    <property type="entry name" value="DUF2141"/>
    <property type="match status" value="1"/>
</dbReference>
<protein>
    <submittedName>
        <fullName evidence="1">DUF2141 domain-containing protein</fullName>
    </submittedName>
</protein>
<accession>A0A9X3AW92</accession>
<evidence type="ECO:0000313" key="2">
    <source>
        <dbReference type="Proteomes" id="UP001155546"/>
    </source>
</evidence>
<comment type="caution">
    <text evidence="1">The sequence shown here is derived from an EMBL/GenBank/DDBJ whole genome shotgun (WGS) entry which is preliminary data.</text>
</comment>
<gene>
    <name evidence="1" type="ORF">NE535_10005</name>
</gene>
<dbReference type="InterPro" id="IPR018673">
    <property type="entry name" value="DUF2141"/>
</dbReference>
<dbReference type="RefSeq" id="WP_261298504.1">
    <property type="nucleotide sequence ID" value="NZ_JAMTCD010000011.1"/>
</dbReference>
<reference evidence="1" key="1">
    <citation type="journal article" date="2023" name="Int. J. Syst. Evol. Microbiol.">
        <title>&lt;i&gt;Shewanella septentrionalis&lt;/i&gt; sp. nov. and &lt;i&gt;Shewanella holmiensis&lt;/i&gt; sp. nov., isolated from Baltic Sea water and sediments.</title>
        <authorList>
            <person name="Martin-Rodriguez A.J."/>
            <person name="Thorell K."/>
            <person name="Joffre E."/>
            <person name="Jensie-Markopoulos S."/>
            <person name="Moore E.R.B."/>
            <person name="Sjoling A."/>
        </authorList>
    </citation>
    <scope>NUCLEOTIDE SEQUENCE</scope>
    <source>
        <strain evidence="1">SP1S2-7</strain>
    </source>
</reference>
<dbReference type="EMBL" id="JAMTCD010000011">
    <property type="protein sequence ID" value="MCT7942123.1"/>
    <property type="molecule type" value="Genomic_DNA"/>
</dbReference>
<evidence type="ECO:0000313" key="1">
    <source>
        <dbReference type="EMBL" id="MCT7942123.1"/>
    </source>
</evidence>
<name>A0A9X3AW92_9GAMM</name>